<dbReference type="HOGENOM" id="CLU_2705864_0_0_1"/>
<gene>
    <name evidence="1" type="ORF">M404DRAFT_995415</name>
</gene>
<protein>
    <submittedName>
        <fullName evidence="1">Uncharacterized protein</fullName>
    </submittedName>
</protein>
<organism evidence="1 2">
    <name type="scientific">Pisolithus tinctorius Marx 270</name>
    <dbReference type="NCBI Taxonomy" id="870435"/>
    <lineage>
        <taxon>Eukaryota</taxon>
        <taxon>Fungi</taxon>
        <taxon>Dikarya</taxon>
        <taxon>Basidiomycota</taxon>
        <taxon>Agaricomycotina</taxon>
        <taxon>Agaricomycetes</taxon>
        <taxon>Agaricomycetidae</taxon>
        <taxon>Boletales</taxon>
        <taxon>Sclerodermatineae</taxon>
        <taxon>Pisolithaceae</taxon>
        <taxon>Pisolithus</taxon>
    </lineage>
</organism>
<dbReference type="AlphaFoldDB" id="A0A0C3PP49"/>
<evidence type="ECO:0000313" key="2">
    <source>
        <dbReference type="Proteomes" id="UP000054217"/>
    </source>
</evidence>
<dbReference type="EMBL" id="KN831952">
    <property type="protein sequence ID" value="KIO10219.1"/>
    <property type="molecule type" value="Genomic_DNA"/>
</dbReference>
<reference evidence="1 2" key="1">
    <citation type="submission" date="2014-04" db="EMBL/GenBank/DDBJ databases">
        <authorList>
            <consortium name="DOE Joint Genome Institute"/>
            <person name="Kuo A."/>
            <person name="Kohler A."/>
            <person name="Costa M.D."/>
            <person name="Nagy L.G."/>
            <person name="Floudas D."/>
            <person name="Copeland A."/>
            <person name="Barry K.W."/>
            <person name="Cichocki N."/>
            <person name="Veneault-Fourrey C."/>
            <person name="LaButti K."/>
            <person name="Lindquist E.A."/>
            <person name="Lipzen A."/>
            <person name="Lundell T."/>
            <person name="Morin E."/>
            <person name="Murat C."/>
            <person name="Sun H."/>
            <person name="Tunlid A."/>
            <person name="Henrissat B."/>
            <person name="Grigoriev I.V."/>
            <person name="Hibbett D.S."/>
            <person name="Martin F."/>
            <person name="Nordberg H.P."/>
            <person name="Cantor M.N."/>
            <person name="Hua S.X."/>
        </authorList>
    </citation>
    <scope>NUCLEOTIDE SEQUENCE [LARGE SCALE GENOMIC DNA]</scope>
    <source>
        <strain evidence="1 2">Marx 270</strain>
    </source>
</reference>
<evidence type="ECO:0000313" key="1">
    <source>
        <dbReference type="EMBL" id="KIO10219.1"/>
    </source>
</evidence>
<dbReference type="Proteomes" id="UP000054217">
    <property type="component" value="Unassembled WGS sequence"/>
</dbReference>
<name>A0A0C3PP49_PISTI</name>
<keyword evidence="2" id="KW-1185">Reference proteome</keyword>
<sequence>MHFPPKSQNNGIHVDSWSTRKTLRLSIAKAGSSARVVKYDMEHALPGAGKWQNDVVHTQCVFAINQLYKNQTR</sequence>
<reference evidence="2" key="2">
    <citation type="submission" date="2015-01" db="EMBL/GenBank/DDBJ databases">
        <title>Evolutionary Origins and Diversification of the Mycorrhizal Mutualists.</title>
        <authorList>
            <consortium name="DOE Joint Genome Institute"/>
            <consortium name="Mycorrhizal Genomics Consortium"/>
            <person name="Kohler A."/>
            <person name="Kuo A."/>
            <person name="Nagy L.G."/>
            <person name="Floudas D."/>
            <person name="Copeland A."/>
            <person name="Barry K.W."/>
            <person name="Cichocki N."/>
            <person name="Veneault-Fourrey C."/>
            <person name="LaButti K."/>
            <person name="Lindquist E.A."/>
            <person name="Lipzen A."/>
            <person name="Lundell T."/>
            <person name="Morin E."/>
            <person name="Murat C."/>
            <person name="Riley R."/>
            <person name="Ohm R."/>
            <person name="Sun H."/>
            <person name="Tunlid A."/>
            <person name="Henrissat B."/>
            <person name="Grigoriev I.V."/>
            <person name="Hibbett D.S."/>
            <person name="Martin F."/>
        </authorList>
    </citation>
    <scope>NUCLEOTIDE SEQUENCE [LARGE SCALE GENOMIC DNA]</scope>
    <source>
        <strain evidence="2">Marx 270</strain>
    </source>
</reference>
<proteinExistence type="predicted"/>
<accession>A0A0C3PP49</accession>
<dbReference type="InParanoid" id="A0A0C3PP49"/>